<protein>
    <submittedName>
        <fullName evidence="1">Uncharacterized protein</fullName>
    </submittedName>
</protein>
<dbReference type="HOGENOM" id="CLU_808243_0_0_11"/>
<name>C7N6M7_SLAHD</name>
<evidence type="ECO:0000313" key="1">
    <source>
        <dbReference type="EMBL" id="ACV22562.1"/>
    </source>
</evidence>
<organism evidence="1 2">
    <name type="scientific">Slackia heliotrinireducens (strain ATCC 29202 / DSM 20476 / NCTC 11029 / RHS 1)</name>
    <name type="common">Peptococcus heliotrinreducens</name>
    <dbReference type="NCBI Taxonomy" id="471855"/>
    <lineage>
        <taxon>Bacteria</taxon>
        <taxon>Bacillati</taxon>
        <taxon>Actinomycetota</taxon>
        <taxon>Coriobacteriia</taxon>
        <taxon>Eggerthellales</taxon>
        <taxon>Eggerthellaceae</taxon>
        <taxon>Slackia</taxon>
    </lineage>
</organism>
<dbReference type="STRING" id="471855.Shel_15430"/>
<accession>C7N6M7</accession>
<dbReference type="RefSeq" id="WP_012798664.1">
    <property type="nucleotide sequence ID" value="NC_013165.1"/>
</dbReference>
<dbReference type="AlphaFoldDB" id="C7N6M7"/>
<dbReference type="Proteomes" id="UP000002026">
    <property type="component" value="Chromosome"/>
</dbReference>
<sequence>MAVKATNQVDIVDLTDGYSVVMSSEAVSLVGGTTYANAATATTTIYAYCGSEQVACSVDVTAVTFSGSHGGGITVTKDNNATQPTLTFAVAANKVNGNCEATIPVVITDAGVTLNKKFSFSVSKSGTNGTSVTVSSIKYAVSTTESQPADSSFTHTSVPSVAEGSWLWTLVTFSDSSKAYSKSKQGKGGTNGTSYYTHIRYSANSDGSGMVATPTASTIYIGVYSGTSSSAPTTASSYTWSKYKGDKGDAGDDAITLVIESSAGFIFKNTQAVTTLTARVFQGATELTSSQIAALGAVKWYKDGGSTAVGTGTTLQITAGTVTNHASYTANLEA</sequence>
<keyword evidence="2" id="KW-1185">Reference proteome</keyword>
<proteinExistence type="predicted"/>
<dbReference type="eggNOG" id="ENOG5031UNB">
    <property type="taxonomic scope" value="Bacteria"/>
</dbReference>
<reference evidence="1 2" key="1">
    <citation type="journal article" date="2009" name="Stand. Genomic Sci.">
        <title>Complete genome sequence of Slackia heliotrinireducens type strain (RHS 1).</title>
        <authorList>
            <person name="Pukall R."/>
            <person name="Lapidus A."/>
            <person name="Nolan M."/>
            <person name="Copeland A."/>
            <person name="Glavina Del Rio T."/>
            <person name="Lucas S."/>
            <person name="Chen F."/>
            <person name="Tice H."/>
            <person name="Cheng J.F."/>
            <person name="Chertkov O."/>
            <person name="Bruce D."/>
            <person name="Goodwin L."/>
            <person name="Kuske C."/>
            <person name="Brettin T."/>
            <person name="Detter J.C."/>
            <person name="Han C."/>
            <person name="Pitluck S."/>
            <person name="Pati A."/>
            <person name="Mavrommatis K."/>
            <person name="Ivanova N."/>
            <person name="Ovchinnikova G."/>
            <person name="Chen A."/>
            <person name="Palaniappan K."/>
            <person name="Schneider S."/>
            <person name="Rohde M."/>
            <person name="Chain P."/>
            <person name="D'haeseleer P."/>
            <person name="Goker M."/>
            <person name="Bristow J."/>
            <person name="Eisen J.A."/>
            <person name="Markowitz V."/>
            <person name="Kyrpides N.C."/>
            <person name="Klenk H.P."/>
            <person name="Hugenholtz P."/>
        </authorList>
    </citation>
    <scope>NUCLEOTIDE SEQUENCE [LARGE SCALE GENOMIC DNA]</scope>
    <source>
        <strain evidence="2">ATCC 29202 / DSM 20476 / NCTC 11029 / RHS 1</strain>
    </source>
</reference>
<dbReference type="KEGG" id="shi:Shel_15430"/>
<evidence type="ECO:0000313" key="2">
    <source>
        <dbReference type="Proteomes" id="UP000002026"/>
    </source>
</evidence>
<dbReference type="EMBL" id="CP001684">
    <property type="protein sequence ID" value="ACV22562.1"/>
    <property type="molecule type" value="Genomic_DNA"/>
</dbReference>
<gene>
    <name evidence="1" type="ordered locus">Shel_15430</name>
</gene>